<dbReference type="Gene3D" id="1.10.260.40">
    <property type="entry name" value="lambda repressor-like DNA-binding domains"/>
    <property type="match status" value="1"/>
</dbReference>
<dbReference type="PROSITE" id="PS00356">
    <property type="entry name" value="HTH_LACI_1"/>
    <property type="match status" value="1"/>
</dbReference>
<dbReference type="CDD" id="cd01392">
    <property type="entry name" value="HTH_LacI"/>
    <property type="match status" value="1"/>
</dbReference>
<dbReference type="InterPro" id="IPR046335">
    <property type="entry name" value="LacI/GalR-like_sensor"/>
</dbReference>
<name>A0A5C7FBH1_9BACI</name>
<reference evidence="5 6" key="1">
    <citation type="submission" date="2024-01" db="EMBL/GenBank/DDBJ databases">
        <title>Complete Genome Sequence of Alkalicoccus halolimnae BZ-SZ-XJ29T, a Moderately Halophilic Bacterium Isolated from a Salt Lake.</title>
        <authorList>
            <person name="Zhao B."/>
        </authorList>
    </citation>
    <scope>NUCLEOTIDE SEQUENCE [LARGE SCALE GENOMIC DNA]</scope>
    <source>
        <strain evidence="5 6">BZ-SZ-XJ29</strain>
    </source>
</reference>
<dbReference type="SMART" id="SM00354">
    <property type="entry name" value="HTH_LACI"/>
    <property type="match status" value="1"/>
</dbReference>
<dbReference type="PRINTS" id="PR00036">
    <property type="entry name" value="HTHLACI"/>
</dbReference>
<evidence type="ECO:0000313" key="6">
    <source>
        <dbReference type="Proteomes" id="UP000321816"/>
    </source>
</evidence>
<dbReference type="SUPFAM" id="SSF53822">
    <property type="entry name" value="Periplasmic binding protein-like I"/>
    <property type="match status" value="1"/>
</dbReference>
<protein>
    <submittedName>
        <fullName evidence="5">LacI family DNA-binding transcriptional regulator</fullName>
    </submittedName>
</protein>
<evidence type="ECO:0000313" key="5">
    <source>
        <dbReference type="EMBL" id="WWD80683.1"/>
    </source>
</evidence>
<keyword evidence="3" id="KW-0804">Transcription</keyword>
<keyword evidence="6" id="KW-1185">Reference proteome</keyword>
<organism evidence="5 6">
    <name type="scientific">Alkalicoccus halolimnae</name>
    <dbReference type="NCBI Taxonomy" id="1667239"/>
    <lineage>
        <taxon>Bacteria</taxon>
        <taxon>Bacillati</taxon>
        <taxon>Bacillota</taxon>
        <taxon>Bacilli</taxon>
        <taxon>Bacillales</taxon>
        <taxon>Bacillaceae</taxon>
        <taxon>Alkalicoccus</taxon>
    </lineage>
</organism>
<proteinExistence type="predicted"/>
<dbReference type="PROSITE" id="PS50932">
    <property type="entry name" value="HTH_LACI_2"/>
    <property type="match status" value="1"/>
</dbReference>
<dbReference type="InterPro" id="IPR000843">
    <property type="entry name" value="HTH_LacI"/>
</dbReference>
<dbReference type="InterPro" id="IPR028082">
    <property type="entry name" value="Peripla_BP_I"/>
</dbReference>
<dbReference type="CDD" id="cd01542">
    <property type="entry name" value="PBP1_TreR-like"/>
    <property type="match status" value="1"/>
</dbReference>
<accession>A0A5C7FBH1</accession>
<dbReference type="SUPFAM" id="SSF47413">
    <property type="entry name" value="lambda repressor-like DNA-binding domains"/>
    <property type="match status" value="1"/>
</dbReference>
<evidence type="ECO:0000256" key="1">
    <source>
        <dbReference type="ARBA" id="ARBA00023015"/>
    </source>
</evidence>
<feature type="domain" description="HTH lacI-type" evidence="4">
    <location>
        <begin position="2"/>
        <end position="56"/>
    </location>
</feature>
<dbReference type="Pfam" id="PF13377">
    <property type="entry name" value="Peripla_BP_3"/>
    <property type="match status" value="1"/>
</dbReference>
<dbReference type="InterPro" id="IPR010982">
    <property type="entry name" value="Lambda_DNA-bd_dom_sf"/>
</dbReference>
<dbReference type="Proteomes" id="UP000321816">
    <property type="component" value="Chromosome"/>
</dbReference>
<dbReference type="GO" id="GO:0003700">
    <property type="term" value="F:DNA-binding transcription factor activity"/>
    <property type="evidence" value="ECO:0007669"/>
    <property type="project" value="TreeGrafter"/>
</dbReference>
<dbReference type="EMBL" id="CP144914">
    <property type="protein sequence ID" value="WWD80683.1"/>
    <property type="molecule type" value="Genomic_DNA"/>
</dbReference>
<dbReference type="PANTHER" id="PTHR30146">
    <property type="entry name" value="LACI-RELATED TRANSCRIPTIONAL REPRESSOR"/>
    <property type="match status" value="1"/>
</dbReference>
<dbReference type="AlphaFoldDB" id="A0A5C7FBH1"/>
<evidence type="ECO:0000256" key="3">
    <source>
        <dbReference type="ARBA" id="ARBA00023163"/>
    </source>
</evidence>
<keyword evidence="1" id="KW-0805">Transcription regulation</keyword>
<dbReference type="OrthoDB" id="3180992at2"/>
<sequence length="330" mass="36530">MVTINDIATRAGVSRTTVSRVINQSGYVSEKAREKIRLVIEETGYVPSEHAKSLRLQRTKVVGVILPKISTETTSRIVGGIDKELSGEGYQILLANSNLEMAKEIEHLKLLKSRRVDGIILIATNTEPELLETIDSLSVPIVAVGQDIPGISSVVYDDYRAAAMLTEEIIKKGHTRIAFIGVEKSDYAVGVVRKKAFLETMEKYHLPVKDEWVQTATFSIAAGEEAAEAILKTEQEVPTAIFAVTDRLAVGAMQTLRRKNYRLPEDMAVVGMGASDMSAYITPALTTVDYHYEAAGREASRMLLQTLKKGEKKVEKSRMKYRLLERNSLS</sequence>
<gene>
    <name evidence="5" type="ORF">FTX54_003690</name>
</gene>
<evidence type="ECO:0000259" key="4">
    <source>
        <dbReference type="PROSITE" id="PS50932"/>
    </source>
</evidence>
<dbReference type="KEGG" id="ahal:FTX54_003690"/>
<evidence type="ECO:0000256" key="2">
    <source>
        <dbReference type="ARBA" id="ARBA00023125"/>
    </source>
</evidence>
<dbReference type="RefSeq" id="WP_147804434.1">
    <property type="nucleotide sequence ID" value="NZ_CP144914.1"/>
</dbReference>
<dbReference type="Gene3D" id="3.40.50.2300">
    <property type="match status" value="2"/>
</dbReference>
<dbReference type="GO" id="GO:0000976">
    <property type="term" value="F:transcription cis-regulatory region binding"/>
    <property type="evidence" value="ECO:0007669"/>
    <property type="project" value="TreeGrafter"/>
</dbReference>
<dbReference type="PANTHER" id="PTHR30146:SF109">
    <property type="entry name" value="HTH-TYPE TRANSCRIPTIONAL REGULATOR GALS"/>
    <property type="match status" value="1"/>
</dbReference>
<keyword evidence="2 5" id="KW-0238">DNA-binding</keyword>
<dbReference type="Pfam" id="PF00356">
    <property type="entry name" value="LacI"/>
    <property type="match status" value="1"/>
</dbReference>